<evidence type="ECO:0008006" key="3">
    <source>
        <dbReference type="Google" id="ProtNLM"/>
    </source>
</evidence>
<dbReference type="EMBL" id="KQ980762">
    <property type="protein sequence ID" value="KYN13541.1"/>
    <property type="molecule type" value="Genomic_DNA"/>
</dbReference>
<proteinExistence type="predicted"/>
<protein>
    <recommendedName>
        <fullName evidence="3">THAP-type domain-containing protein</fullName>
    </recommendedName>
</protein>
<reference evidence="1 2" key="1">
    <citation type="submission" date="2015-09" db="EMBL/GenBank/DDBJ databases">
        <title>Trachymyrmex cornetzi WGS genome.</title>
        <authorList>
            <person name="Nygaard S."/>
            <person name="Hu H."/>
            <person name="Boomsma J."/>
            <person name="Zhang G."/>
        </authorList>
    </citation>
    <scope>NUCLEOTIDE SEQUENCE [LARGE SCALE GENOMIC DNA]</scope>
    <source>
        <strain evidence="1">Tcor2-1</strain>
        <tissue evidence="1">Whole body</tissue>
    </source>
</reference>
<dbReference type="AlphaFoldDB" id="A0A195DL18"/>
<evidence type="ECO:0000313" key="2">
    <source>
        <dbReference type="Proteomes" id="UP000078492"/>
    </source>
</evidence>
<name>A0A195DL18_9HYME</name>
<evidence type="ECO:0000313" key="1">
    <source>
        <dbReference type="EMBL" id="KYN13541.1"/>
    </source>
</evidence>
<keyword evidence="2" id="KW-1185">Reference proteome</keyword>
<dbReference type="Proteomes" id="UP000078492">
    <property type="component" value="Unassembled WGS sequence"/>
</dbReference>
<organism evidence="1 2">
    <name type="scientific">Trachymyrmex cornetzi</name>
    <dbReference type="NCBI Taxonomy" id="471704"/>
    <lineage>
        <taxon>Eukaryota</taxon>
        <taxon>Metazoa</taxon>
        <taxon>Ecdysozoa</taxon>
        <taxon>Arthropoda</taxon>
        <taxon>Hexapoda</taxon>
        <taxon>Insecta</taxon>
        <taxon>Pterygota</taxon>
        <taxon>Neoptera</taxon>
        <taxon>Endopterygota</taxon>
        <taxon>Hymenoptera</taxon>
        <taxon>Apocrita</taxon>
        <taxon>Aculeata</taxon>
        <taxon>Formicoidea</taxon>
        <taxon>Formicidae</taxon>
        <taxon>Myrmicinae</taxon>
        <taxon>Trachymyrmex</taxon>
    </lineage>
</organism>
<gene>
    <name evidence="1" type="ORF">ALC57_14247</name>
</gene>
<accession>A0A195DL18</accession>
<sequence>MERPQDEKEIKKLIICHMHFCQEDYGGSATYRVLLHFAVPSINVPQQELVNNFNCSNHVEQREQQEQ</sequence>